<evidence type="ECO:0008006" key="3">
    <source>
        <dbReference type="Google" id="ProtNLM"/>
    </source>
</evidence>
<keyword evidence="2" id="KW-1185">Reference proteome</keyword>
<dbReference type="AlphaFoldDB" id="A0A9R1XT23"/>
<gene>
    <name evidence="1" type="ORF">LSAT_V11C100008330</name>
</gene>
<evidence type="ECO:0000313" key="2">
    <source>
        <dbReference type="Proteomes" id="UP000235145"/>
    </source>
</evidence>
<comment type="caution">
    <text evidence="1">The sequence shown here is derived from an EMBL/GenBank/DDBJ whole genome shotgun (WGS) entry which is preliminary data.</text>
</comment>
<sequence length="104" mass="11794">MDGNVSRRGDYLNTMFVAAVMDENNHTLSIPFCMGVPNIIDSCTWFLMRLKETLVDTREVLCITNMEDVTTSPLGQKKFCRLTPTACEAVSNITHVKWVRLSHL</sequence>
<name>A0A9R1XT23_LACSA</name>
<dbReference type="EMBL" id="NBSK02000001">
    <property type="protein sequence ID" value="KAJ0226375.1"/>
    <property type="molecule type" value="Genomic_DNA"/>
</dbReference>
<dbReference type="Proteomes" id="UP000235145">
    <property type="component" value="Unassembled WGS sequence"/>
</dbReference>
<reference evidence="1 2" key="1">
    <citation type="journal article" date="2017" name="Nat. Commun.">
        <title>Genome assembly with in vitro proximity ligation data and whole-genome triplication in lettuce.</title>
        <authorList>
            <person name="Reyes-Chin-Wo S."/>
            <person name="Wang Z."/>
            <person name="Yang X."/>
            <person name="Kozik A."/>
            <person name="Arikit S."/>
            <person name="Song C."/>
            <person name="Xia L."/>
            <person name="Froenicke L."/>
            <person name="Lavelle D.O."/>
            <person name="Truco M.J."/>
            <person name="Xia R."/>
            <person name="Zhu S."/>
            <person name="Xu C."/>
            <person name="Xu H."/>
            <person name="Xu X."/>
            <person name="Cox K."/>
            <person name="Korf I."/>
            <person name="Meyers B.C."/>
            <person name="Michelmore R.W."/>
        </authorList>
    </citation>
    <scope>NUCLEOTIDE SEQUENCE [LARGE SCALE GENOMIC DNA]</scope>
    <source>
        <strain evidence="2">cv. Salinas</strain>
        <tissue evidence="1">Seedlings</tissue>
    </source>
</reference>
<evidence type="ECO:0000313" key="1">
    <source>
        <dbReference type="EMBL" id="KAJ0226375.1"/>
    </source>
</evidence>
<organism evidence="1 2">
    <name type="scientific">Lactuca sativa</name>
    <name type="common">Garden lettuce</name>
    <dbReference type="NCBI Taxonomy" id="4236"/>
    <lineage>
        <taxon>Eukaryota</taxon>
        <taxon>Viridiplantae</taxon>
        <taxon>Streptophyta</taxon>
        <taxon>Embryophyta</taxon>
        <taxon>Tracheophyta</taxon>
        <taxon>Spermatophyta</taxon>
        <taxon>Magnoliopsida</taxon>
        <taxon>eudicotyledons</taxon>
        <taxon>Gunneridae</taxon>
        <taxon>Pentapetalae</taxon>
        <taxon>asterids</taxon>
        <taxon>campanulids</taxon>
        <taxon>Asterales</taxon>
        <taxon>Asteraceae</taxon>
        <taxon>Cichorioideae</taxon>
        <taxon>Cichorieae</taxon>
        <taxon>Lactucinae</taxon>
        <taxon>Lactuca</taxon>
    </lineage>
</organism>
<proteinExistence type="predicted"/>
<accession>A0A9R1XT23</accession>
<protein>
    <recommendedName>
        <fullName evidence="3">MULE transposase domain-containing protein</fullName>
    </recommendedName>
</protein>